<evidence type="ECO:0000313" key="6">
    <source>
        <dbReference type="Proteomes" id="UP000509704"/>
    </source>
</evidence>
<dbReference type="RefSeq" id="XP_037142904.1">
    <property type="nucleotide sequence ID" value="XM_037287009.1"/>
</dbReference>
<accession>A0A7H9AY48</accession>
<evidence type="ECO:0000256" key="2">
    <source>
        <dbReference type="ARBA" id="ARBA00008300"/>
    </source>
</evidence>
<dbReference type="Gene3D" id="3.40.50.1820">
    <property type="entry name" value="alpha/beta hydrolase"/>
    <property type="match status" value="1"/>
</dbReference>
<dbReference type="OrthoDB" id="448051at2759"/>
<dbReference type="PANTHER" id="PTHR13390">
    <property type="entry name" value="LIPASE"/>
    <property type="match status" value="1"/>
</dbReference>
<sequence length="310" mass="35531">MNIETYPHSQYPTSILHIEPHNAHAAKLDSPLFVWIPGNPGLLEYYEEMLKMIHRNNPEWEILGISHAGMSPGNPLLGKGSKNTKIYTLEEQIEHKIEVVNNFSSPGRPILIMGHSVGAYIIQKVIISKCLIGRVIKLGMLTPTIIDIHTSEKGVLFTKLFRWVKNLPQLAAWGSDLLFNKIVPRFCIKPFLSFVMGCKRDSRAVDASSLLLHNSGFVMQALGLAQYEMEIIRSDWQFQRELLDLCRTEDISIWLLFGNSDHWVSDETRRQLIHFYQEVHVRPNISIQVSSVIPHSFVIDHSQYVVDNYF</sequence>
<keyword evidence="4" id="KW-0378">Hydrolase</keyword>
<keyword evidence="3" id="KW-0551">Lipid droplet</keyword>
<reference evidence="5 6" key="1">
    <citation type="submission" date="2020-07" db="EMBL/GenBank/DDBJ databases">
        <title>The yeast mating-type switching endonuclease HO is a domesticated member of an unorthodox homing genetic element family.</title>
        <authorList>
            <person name="Coughlan A.Y."/>
            <person name="Lombardi L."/>
            <person name="Braun-Galleani S."/>
            <person name="Martos A.R."/>
            <person name="Galeote V."/>
            <person name="Bigey F."/>
            <person name="Dequin S."/>
            <person name="Byrne K.P."/>
            <person name="Wolfe K.H."/>
        </authorList>
    </citation>
    <scope>NUCLEOTIDE SEQUENCE [LARGE SCALE GENOMIC DNA]</scope>
    <source>
        <strain evidence="5 6">NRRL Y-6702</strain>
    </source>
</reference>
<dbReference type="AlphaFoldDB" id="A0A7H9AY48"/>
<evidence type="ECO:0000313" key="5">
    <source>
        <dbReference type="EMBL" id="QLG71176.1"/>
    </source>
</evidence>
<comment type="similarity">
    <text evidence="2">Belongs to the AB hydrolase superfamily. LDAH family.</text>
</comment>
<protein>
    <recommendedName>
        <fullName evidence="7">AB hydrolase-1 domain-containing protein</fullName>
    </recommendedName>
</protein>
<dbReference type="InterPro" id="IPR029058">
    <property type="entry name" value="AB_hydrolase_fold"/>
</dbReference>
<dbReference type="InterPro" id="IPR019363">
    <property type="entry name" value="LDAH"/>
</dbReference>
<dbReference type="GeneID" id="59234837"/>
<evidence type="ECO:0008006" key="7">
    <source>
        <dbReference type="Google" id="ProtNLM"/>
    </source>
</evidence>
<dbReference type="GO" id="GO:0016298">
    <property type="term" value="F:lipase activity"/>
    <property type="evidence" value="ECO:0007669"/>
    <property type="project" value="InterPro"/>
</dbReference>
<dbReference type="EMBL" id="CP058605">
    <property type="protein sequence ID" value="QLG71176.1"/>
    <property type="molecule type" value="Genomic_DNA"/>
</dbReference>
<dbReference type="GO" id="GO:0005811">
    <property type="term" value="C:lipid droplet"/>
    <property type="evidence" value="ECO:0007669"/>
    <property type="project" value="UniProtKB-SubCell"/>
</dbReference>
<comment type="subcellular location">
    <subcellularLocation>
        <location evidence="1">Lipid droplet</location>
    </subcellularLocation>
</comment>
<dbReference type="SUPFAM" id="SSF53474">
    <property type="entry name" value="alpha/beta-Hydrolases"/>
    <property type="match status" value="1"/>
</dbReference>
<dbReference type="GO" id="GO:0019915">
    <property type="term" value="P:lipid storage"/>
    <property type="evidence" value="ECO:0007669"/>
    <property type="project" value="InterPro"/>
</dbReference>
<evidence type="ECO:0000256" key="3">
    <source>
        <dbReference type="ARBA" id="ARBA00022677"/>
    </source>
</evidence>
<name>A0A7H9AY48_ZYGMR</name>
<proteinExistence type="inferred from homology"/>
<dbReference type="KEGG" id="zmk:HG535_0B02140"/>
<dbReference type="Proteomes" id="UP000509704">
    <property type="component" value="Chromosome 2"/>
</dbReference>
<dbReference type="PANTHER" id="PTHR13390:SF0">
    <property type="entry name" value="LIPID DROPLET-ASSOCIATED HYDROLASE"/>
    <property type="match status" value="1"/>
</dbReference>
<evidence type="ECO:0000256" key="4">
    <source>
        <dbReference type="ARBA" id="ARBA00022801"/>
    </source>
</evidence>
<organism evidence="5 6">
    <name type="scientific">Zygotorulaspora mrakii</name>
    <name type="common">Zygosaccharomyces mrakii</name>
    <dbReference type="NCBI Taxonomy" id="42260"/>
    <lineage>
        <taxon>Eukaryota</taxon>
        <taxon>Fungi</taxon>
        <taxon>Dikarya</taxon>
        <taxon>Ascomycota</taxon>
        <taxon>Saccharomycotina</taxon>
        <taxon>Saccharomycetes</taxon>
        <taxon>Saccharomycetales</taxon>
        <taxon>Saccharomycetaceae</taxon>
        <taxon>Zygotorulaspora</taxon>
    </lineage>
</organism>
<dbReference type="Pfam" id="PF10230">
    <property type="entry name" value="LIDHydrolase"/>
    <property type="match status" value="1"/>
</dbReference>
<gene>
    <name evidence="5" type="ORF">HG535_0B02140</name>
</gene>
<keyword evidence="6" id="KW-1185">Reference proteome</keyword>
<evidence type="ECO:0000256" key="1">
    <source>
        <dbReference type="ARBA" id="ARBA00004502"/>
    </source>
</evidence>